<dbReference type="eggNOG" id="COG0438">
    <property type="taxonomic scope" value="Bacteria"/>
</dbReference>
<evidence type="ECO:0008006" key="3">
    <source>
        <dbReference type="Google" id="ProtNLM"/>
    </source>
</evidence>
<organism evidence="1 2">
    <name type="scientific">Conexibacter woesei (strain DSM 14684 / CCUG 47730 / CIP 108061 / JCM 11494 / NBRC 100937 / ID131577)</name>
    <dbReference type="NCBI Taxonomy" id="469383"/>
    <lineage>
        <taxon>Bacteria</taxon>
        <taxon>Bacillati</taxon>
        <taxon>Actinomycetota</taxon>
        <taxon>Thermoleophilia</taxon>
        <taxon>Solirubrobacterales</taxon>
        <taxon>Conexibacteraceae</taxon>
        <taxon>Conexibacter</taxon>
    </lineage>
</organism>
<dbReference type="Pfam" id="PF13692">
    <property type="entry name" value="Glyco_trans_1_4"/>
    <property type="match status" value="1"/>
</dbReference>
<dbReference type="EMBL" id="CP001854">
    <property type="protein sequence ID" value="ADB51716.1"/>
    <property type="molecule type" value="Genomic_DNA"/>
</dbReference>
<evidence type="ECO:0000313" key="1">
    <source>
        <dbReference type="EMBL" id="ADB51716.1"/>
    </source>
</evidence>
<dbReference type="OrthoDB" id="647453at2"/>
<dbReference type="HOGENOM" id="CLU_813069_0_0_11"/>
<dbReference type="Proteomes" id="UP000008229">
    <property type="component" value="Chromosome"/>
</dbReference>
<sequence>MQIVSLVPEGAPSSLYRSFIPMQALALNGHRVHVEERDAVGDPGPLLDVDVVHIFRLSHQPARRLARRLQEAGVAVVWDNDFDMTTAPGDHPVGRALRGMAGQRAVADANAMLRIADVVTAPTEELAARHRSAGAADARVFENWLPPTFTRPRTLPPRGLTIGWAGMGEHEWDFAQLGLRDVLARVLERHLHVRMLGIGADVGLTSPRYEHLPWQAYDDLPGLLARCDVLIAPLADVSFNQTRSNVKLKEYAALGVPWLASPVGDYAWMGEAEGGRLVADSDWSSHIEALVRDEDARRTLAANGRRWAAGEVVVDHVGELEQLYEHAAALARG</sequence>
<gene>
    <name evidence="1" type="ordered locus">Cwoe_3298</name>
</gene>
<name>D3FEZ9_CONWI</name>
<dbReference type="RefSeq" id="WP_012934767.1">
    <property type="nucleotide sequence ID" value="NC_013739.1"/>
</dbReference>
<keyword evidence="2" id="KW-1185">Reference proteome</keyword>
<dbReference type="Gene3D" id="3.40.50.2000">
    <property type="entry name" value="Glycogen Phosphorylase B"/>
    <property type="match status" value="1"/>
</dbReference>
<accession>D3FEZ9</accession>
<proteinExistence type="predicted"/>
<reference evidence="1 2" key="1">
    <citation type="journal article" date="2010" name="Stand. Genomic Sci.">
        <title>Complete genome sequence of Conexibacter woesei type strain (ID131577).</title>
        <authorList>
            <person name="Pukall R."/>
            <person name="Lapidus A."/>
            <person name="Glavina Del Rio T."/>
            <person name="Copeland A."/>
            <person name="Tice H."/>
            <person name="Cheng J.-F."/>
            <person name="Lucas S."/>
            <person name="Chen F."/>
            <person name="Nolan M."/>
            <person name="Bruce D."/>
            <person name="Goodwin L."/>
            <person name="Pitluck S."/>
            <person name="Mavromatis K."/>
            <person name="Ivanova N."/>
            <person name="Ovchinnikova G."/>
            <person name="Pati A."/>
            <person name="Chen A."/>
            <person name="Palaniappan K."/>
            <person name="Land M."/>
            <person name="Hauser L."/>
            <person name="Chang Y.-J."/>
            <person name="Jeffries C.D."/>
            <person name="Chain P."/>
            <person name="Meincke L."/>
            <person name="Sims D."/>
            <person name="Brettin T."/>
            <person name="Detter J.C."/>
            <person name="Rohde M."/>
            <person name="Goeker M."/>
            <person name="Bristow J."/>
            <person name="Eisen J.A."/>
            <person name="Markowitz V."/>
            <person name="Kyrpides N.C."/>
            <person name="Klenk H.-P."/>
            <person name="Hugenholtz P."/>
        </authorList>
    </citation>
    <scope>NUCLEOTIDE SEQUENCE [LARGE SCALE GENOMIC DNA]</scope>
    <source>
        <strain evidence="2">DSM 14684 / CIP 108061 / JCM 11494 / NBRC 100937 / ID131577</strain>
    </source>
</reference>
<dbReference type="KEGG" id="cwo:Cwoe_3298"/>
<protein>
    <recommendedName>
        <fullName evidence="3">Glycosyltransferase-like protein</fullName>
    </recommendedName>
</protein>
<evidence type="ECO:0000313" key="2">
    <source>
        <dbReference type="Proteomes" id="UP000008229"/>
    </source>
</evidence>
<dbReference type="SUPFAM" id="SSF53756">
    <property type="entry name" value="UDP-Glycosyltransferase/glycogen phosphorylase"/>
    <property type="match status" value="1"/>
</dbReference>
<dbReference type="STRING" id="469383.Cwoe_3298"/>
<dbReference type="AlphaFoldDB" id="D3FEZ9"/>
<reference evidence="2" key="2">
    <citation type="submission" date="2010-01" db="EMBL/GenBank/DDBJ databases">
        <title>The complete genome of Conexibacter woesei DSM 14684.</title>
        <authorList>
            <consortium name="US DOE Joint Genome Institute (JGI-PGF)"/>
            <person name="Lucas S."/>
            <person name="Copeland A."/>
            <person name="Lapidus A."/>
            <person name="Glavina del Rio T."/>
            <person name="Dalin E."/>
            <person name="Tice H."/>
            <person name="Bruce D."/>
            <person name="Goodwin L."/>
            <person name="Pitluck S."/>
            <person name="Kyrpides N."/>
            <person name="Mavromatis K."/>
            <person name="Ivanova N."/>
            <person name="Mikhailova N."/>
            <person name="Chertkov O."/>
            <person name="Brettin T."/>
            <person name="Detter J.C."/>
            <person name="Han C."/>
            <person name="Larimer F."/>
            <person name="Land M."/>
            <person name="Hauser L."/>
            <person name="Markowitz V."/>
            <person name="Cheng J.-F."/>
            <person name="Hugenholtz P."/>
            <person name="Woyke T."/>
            <person name="Wu D."/>
            <person name="Pukall R."/>
            <person name="Steenblock K."/>
            <person name="Schneider S."/>
            <person name="Klenk H.-P."/>
            <person name="Eisen J.A."/>
        </authorList>
    </citation>
    <scope>NUCLEOTIDE SEQUENCE [LARGE SCALE GENOMIC DNA]</scope>
    <source>
        <strain evidence="2">DSM 14684 / CIP 108061 / JCM 11494 / NBRC 100937 / ID131577</strain>
    </source>
</reference>